<reference evidence="2 3" key="1">
    <citation type="submission" date="2023-11" db="EMBL/GenBank/DDBJ databases">
        <authorList>
            <person name="Xu M."/>
            <person name="Jiang T."/>
        </authorList>
    </citation>
    <scope>NUCLEOTIDE SEQUENCE [LARGE SCALE GENOMIC DNA]</scope>
    <source>
        <strain evidence="2 3">SD</strain>
    </source>
</reference>
<dbReference type="RefSeq" id="WP_319953425.1">
    <property type="nucleotide sequence ID" value="NZ_JAXAVX010000002.1"/>
</dbReference>
<dbReference type="InterPro" id="IPR029068">
    <property type="entry name" value="Glyas_Bleomycin-R_OHBP_Dase"/>
</dbReference>
<accession>A0ABU4VHK1</accession>
<dbReference type="InterPro" id="IPR052164">
    <property type="entry name" value="Anthracycline_SecMetBiosynth"/>
</dbReference>
<dbReference type="EMBL" id="JAXAVX010000002">
    <property type="protein sequence ID" value="MDX8151273.1"/>
    <property type="molecule type" value="Genomic_DNA"/>
</dbReference>
<gene>
    <name evidence="2" type="ORF">SK069_06705</name>
</gene>
<comment type="caution">
    <text evidence="2">The sequence shown here is derived from an EMBL/GenBank/DDBJ whole genome shotgun (WGS) entry which is preliminary data.</text>
</comment>
<evidence type="ECO:0000259" key="1">
    <source>
        <dbReference type="PROSITE" id="PS51819"/>
    </source>
</evidence>
<proteinExistence type="predicted"/>
<dbReference type="InterPro" id="IPR004360">
    <property type="entry name" value="Glyas_Fos-R_dOase_dom"/>
</dbReference>
<keyword evidence="3" id="KW-1185">Reference proteome</keyword>
<dbReference type="InterPro" id="IPR037523">
    <property type="entry name" value="VOC_core"/>
</dbReference>
<dbReference type="Pfam" id="PF00903">
    <property type="entry name" value="Glyoxalase"/>
    <property type="match status" value="1"/>
</dbReference>
<protein>
    <submittedName>
        <fullName evidence="2">VOC family protein</fullName>
    </submittedName>
</protein>
<evidence type="ECO:0000313" key="2">
    <source>
        <dbReference type="EMBL" id="MDX8151273.1"/>
    </source>
</evidence>
<organism evidence="2 3">
    <name type="scientific">Patulibacter brassicae</name>
    <dbReference type="NCBI Taxonomy" id="1705717"/>
    <lineage>
        <taxon>Bacteria</taxon>
        <taxon>Bacillati</taxon>
        <taxon>Actinomycetota</taxon>
        <taxon>Thermoleophilia</taxon>
        <taxon>Solirubrobacterales</taxon>
        <taxon>Patulibacteraceae</taxon>
        <taxon>Patulibacter</taxon>
    </lineage>
</organism>
<dbReference type="Proteomes" id="UP001277761">
    <property type="component" value="Unassembled WGS sequence"/>
</dbReference>
<feature type="domain" description="VOC" evidence="1">
    <location>
        <begin position="13"/>
        <end position="123"/>
    </location>
</feature>
<name>A0ABU4VHK1_9ACTN</name>
<dbReference type="SUPFAM" id="SSF54593">
    <property type="entry name" value="Glyoxalase/Bleomycin resistance protein/Dihydroxybiphenyl dioxygenase"/>
    <property type="match status" value="1"/>
</dbReference>
<sequence length="128" mass="14006">MRTTDTATPTITGLDFVTIPTQDPDRAARFYGEVLGLRKDDKADYEFWAGSTCLAIWAPEQVGRPFIPQKGAHLALHVDDIGAARAALEARGVTFAGDTFDTGVCHMAMFCDLDGNDLMLHSRHTPRP</sequence>
<dbReference type="Gene3D" id="3.10.180.10">
    <property type="entry name" value="2,3-Dihydroxybiphenyl 1,2-Dioxygenase, domain 1"/>
    <property type="match status" value="1"/>
</dbReference>
<evidence type="ECO:0000313" key="3">
    <source>
        <dbReference type="Proteomes" id="UP001277761"/>
    </source>
</evidence>
<dbReference type="PROSITE" id="PS51819">
    <property type="entry name" value="VOC"/>
    <property type="match status" value="1"/>
</dbReference>
<dbReference type="PANTHER" id="PTHR33993">
    <property type="entry name" value="GLYOXALASE-RELATED"/>
    <property type="match status" value="1"/>
</dbReference>